<dbReference type="InterPro" id="IPR018723">
    <property type="entry name" value="DUF2254_membrane"/>
</dbReference>
<feature type="transmembrane region" description="Helical" evidence="2">
    <location>
        <begin position="294"/>
        <end position="312"/>
    </location>
</feature>
<feature type="transmembrane region" description="Helical" evidence="2">
    <location>
        <begin position="86"/>
        <end position="109"/>
    </location>
</feature>
<dbReference type="RefSeq" id="WP_172461481.1">
    <property type="nucleotide sequence ID" value="NZ_QGDN01000001.1"/>
</dbReference>
<dbReference type="Proteomes" id="UP000250028">
    <property type="component" value="Unassembled WGS sequence"/>
</dbReference>
<reference evidence="4" key="1">
    <citation type="submission" date="2016-10" db="EMBL/GenBank/DDBJ databases">
        <authorList>
            <person name="Varghese N."/>
            <person name="Submissions S."/>
        </authorList>
    </citation>
    <scope>NUCLEOTIDE SEQUENCE [LARGE SCALE GENOMIC DNA]</scope>
    <source>
        <strain evidence="4">DSM 22951</strain>
    </source>
</reference>
<organism evidence="3 4">
    <name type="scientific">Branchiibius hedensis</name>
    <dbReference type="NCBI Taxonomy" id="672460"/>
    <lineage>
        <taxon>Bacteria</taxon>
        <taxon>Bacillati</taxon>
        <taxon>Actinomycetota</taxon>
        <taxon>Actinomycetes</taxon>
        <taxon>Micrococcales</taxon>
        <taxon>Dermacoccaceae</taxon>
        <taxon>Branchiibius</taxon>
    </lineage>
</organism>
<name>A0A2Y8ZNJ8_9MICO</name>
<accession>A0A2Y8ZNJ8</accession>
<feature type="region of interest" description="Disordered" evidence="1">
    <location>
        <begin position="733"/>
        <end position="753"/>
    </location>
</feature>
<gene>
    <name evidence="3" type="ORF">SAMN04489750_0819</name>
</gene>
<keyword evidence="2" id="KW-1133">Transmembrane helix</keyword>
<dbReference type="EMBL" id="UESZ01000001">
    <property type="protein sequence ID" value="SSA33535.1"/>
    <property type="molecule type" value="Genomic_DNA"/>
</dbReference>
<keyword evidence="4" id="KW-1185">Reference proteome</keyword>
<feature type="transmembrane region" description="Helical" evidence="2">
    <location>
        <begin position="184"/>
        <end position="203"/>
    </location>
</feature>
<sequence>MGDWFQHVIVDNGRLPLFCLLVAFVLTFLFIRFSVRMIRAQVSWWPGNVTPGGVHVHHAFFGMLLMAASGLGFVAVAGRHTPIADVLLACVFGIGAALVLDEFALILHLEDVYWSEQGRTSIDAVFVAIAVIGLFLLGLRPLDFTNDVVEYRSGDLAERIALTVYLVLVLILAVVTVLKGKIWTGLIGLFIVLFLIVGAIRVARPASPWARWRYTNHPRKRDKAMRREVRLRQPLIRGKVMVQEALAGRFGVPESAAPALPRPAQSTQQLRAPNATLTRLRWWRTKRRLAQRPVWRVPVLLIALAVIAAPLVNLADEVAGGAVLDLGGTATLLGVIAGAMATLTGLVFTAVTLAMQFGASQISVRVVPMLQQDRLMRWSFGVFLATFVFSAMTALDMADEDAGSKGLQLSTEIAVLLTVISAILFIALVARVGTILNSSRLLRWVSHQGREAVVRLYPTPAQEQSGPSAELDDALGVLVRAWYDDTPVAAPVEDTSTQVIRLRETPQRGRVLLAINLPGIQRLAINWGVRIDLMVGVGDHVPHNAPLFTVHGATDRMRVYKLLGTLIFGDTHRPSVSPAAALQSISDIALKALSPAINDPGRAVQALDHVEDLLLMLAPRVREEESTDDAGLVSGYRRTWADYVAVGTDEIRHYSAGAAQVQRRMRALLENLAAQCPISQHPPLAERLLALDEQVARDWRSSLDRRLASAADRQGYGSEAGMVSQHTALRFSNQPAHAIDKAAPGDDALNDSA</sequence>
<evidence type="ECO:0000256" key="1">
    <source>
        <dbReference type="SAM" id="MobiDB-lite"/>
    </source>
</evidence>
<evidence type="ECO:0000256" key="2">
    <source>
        <dbReference type="SAM" id="Phobius"/>
    </source>
</evidence>
<feature type="transmembrane region" description="Helical" evidence="2">
    <location>
        <begin position="160"/>
        <end position="178"/>
    </location>
</feature>
<feature type="transmembrane region" description="Helical" evidence="2">
    <location>
        <begin position="375"/>
        <end position="393"/>
    </location>
</feature>
<feature type="transmembrane region" description="Helical" evidence="2">
    <location>
        <begin position="15"/>
        <end position="35"/>
    </location>
</feature>
<protein>
    <submittedName>
        <fullName evidence="3">Uncharacterized membrane protein</fullName>
    </submittedName>
</protein>
<dbReference type="AlphaFoldDB" id="A0A2Y8ZNJ8"/>
<dbReference type="Pfam" id="PF10011">
    <property type="entry name" value="DUF2254"/>
    <property type="match status" value="1"/>
</dbReference>
<keyword evidence="2" id="KW-0472">Membrane</keyword>
<evidence type="ECO:0000313" key="3">
    <source>
        <dbReference type="EMBL" id="SSA33535.1"/>
    </source>
</evidence>
<keyword evidence="2" id="KW-0812">Transmembrane</keyword>
<feature type="transmembrane region" description="Helical" evidence="2">
    <location>
        <begin position="332"/>
        <end position="354"/>
    </location>
</feature>
<evidence type="ECO:0000313" key="4">
    <source>
        <dbReference type="Proteomes" id="UP000250028"/>
    </source>
</evidence>
<feature type="transmembrane region" description="Helical" evidence="2">
    <location>
        <begin position="413"/>
        <end position="433"/>
    </location>
</feature>
<proteinExistence type="predicted"/>
<feature type="transmembrane region" description="Helical" evidence="2">
    <location>
        <begin position="121"/>
        <end position="139"/>
    </location>
</feature>
<feature type="transmembrane region" description="Helical" evidence="2">
    <location>
        <begin position="55"/>
        <end position="74"/>
    </location>
</feature>